<reference evidence="4 5" key="1">
    <citation type="submission" date="2024-02" db="EMBL/GenBank/DDBJ databases">
        <authorList>
            <person name="Chen Y."/>
            <person name="Shah S."/>
            <person name="Dougan E. K."/>
            <person name="Thang M."/>
            <person name="Chan C."/>
        </authorList>
    </citation>
    <scope>NUCLEOTIDE SEQUENCE [LARGE SCALE GENOMIC DNA]</scope>
</reference>
<name>A0ABP0P414_9DINO</name>
<feature type="region of interest" description="Disordered" evidence="1">
    <location>
        <begin position="593"/>
        <end position="813"/>
    </location>
</feature>
<evidence type="ECO:0000313" key="4">
    <source>
        <dbReference type="EMBL" id="CAK9070514.1"/>
    </source>
</evidence>
<feature type="transmembrane region" description="Helical" evidence="2">
    <location>
        <begin position="49"/>
        <end position="75"/>
    </location>
</feature>
<dbReference type="Proteomes" id="UP001642464">
    <property type="component" value="Unassembled WGS sequence"/>
</dbReference>
<gene>
    <name evidence="4" type="ORF">SCF082_LOCUS35067</name>
</gene>
<feature type="transmembrane region" description="Helical" evidence="2">
    <location>
        <begin position="318"/>
        <end position="343"/>
    </location>
</feature>
<feature type="chain" id="PRO_5047357738" description="Transmembrane protein" evidence="3">
    <location>
        <begin position="16"/>
        <end position="813"/>
    </location>
</feature>
<feature type="compositionally biased region" description="Polar residues" evidence="1">
    <location>
        <begin position="620"/>
        <end position="632"/>
    </location>
</feature>
<keyword evidence="2" id="KW-0472">Membrane</keyword>
<keyword evidence="2" id="KW-0812">Transmembrane</keyword>
<evidence type="ECO:0000256" key="3">
    <source>
        <dbReference type="SAM" id="SignalP"/>
    </source>
</evidence>
<dbReference type="EMBL" id="CAXAMM010032935">
    <property type="protein sequence ID" value="CAK9070514.1"/>
    <property type="molecule type" value="Genomic_DNA"/>
</dbReference>
<evidence type="ECO:0008006" key="6">
    <source>
        <dbReference type="Google" id="ProtNLM"/>
    </source>
</evidence>
<proteinExistence type="predicted"/>
<protein>
    <recommendedName>
        <fullName evidence="6">Transmembrane protein</fullName>
    </recommendedName>
</protein>
<feature type="compositionally biased region" description="Low complexity" evidence="1">
    <location>
        <begin position="603"/>
        <end position="614"/>
    </location>
</feature>
<sequence>MAALFLMFVLSSWRAGSVLDVFFQPAHLLRPKNYSRFGLGENQRSSRMFFSFSVAIRLGCAAMLGGLFLDFVFLFDFEGYYGCRANNYPWAEYDDIQLQSDLHVCSVESNPWCPAIRQFEHCHDPDLWSSQLRGRIWNDLGLECGTQRSQDVASIMQNVSFHGSHCMSLNGTQLECHTESSVLRPENLIVWTEQKSSLKVCGSWPQVHFSYECQMVLSDISYCQSSAGTPKTTWESVLFEFCEVHGRMTTLPEWLAVVLNDDEKFYVCQCQHCAPWYRSNGCVVEAVDMAMRRAGGRPQLNDLLAEDLWFASFMNDPIFCLQFALMAVAVFGPFWWLVFFSLFGCCLGNPLAVPADVELQEGVRTEELVLQAELASNGYIEAWCLNRLGIIVDLGFCVADFVVDIKMIVLYYQSYHYGFAVIQICLLLRFVLEQLLRRGLFHPIREAVHSLKANLRTDHVLSLVQSEKSGEATLAYMLRIYTLFYMGEQYSGYWTAFISLLISVRGLTQGCYIHFDLAFISSEDLPPIDDPATSVVPTTAEPDRSSSVDRTRLQTGRESKSFFKAPQSSSSHGLGVRGTIAGDRLHSVLAEVRKGDGDGENQGAEAVEGATAEGNRPTFEASTSFGPTQPSRDASACGQRTEGGREAVAEEPPLPKELERMADPEAPDGLPEELSVELPGEIHEDRTRLAVAPVMQEPPIRRERPASTSPQRHKEPRASSPPAAAGASGAATRGASGGRSTALNARVPASAGRLCSRLVDDAVRAGRRVQPRGVGGVESARLSRRTPSPPHSEVKASSSARLSSVEEMPRWKF</sequence>
<keyword evidence="3" id="KW-0732">Signal</keyword>
<accession>A0ABP0P414</accession>
<organism evidence="4 5">
    <name type="scientific">Durusdinium trenchii</name>
    <dbReference type="NCBI Taxonomy" id="1381693"/>
    <lineage>
        <taxon>Eukaryota</taxon>
        <taxon>Sar</taxon>
        <taxon>Alveolata</taxon>
        <taxon>Dinophyceae</taxon>
        <taxon>Suessiales</taxon>
        <taxon>Symbiodiniaceae</taxon>
        <taxon>Durusdinium</taxon>
    </lineage>
</organism>
<evidence type="ECO:0000256" key="2">
    <source>
        <dbReference type="SAM" id="Phobius"/>
    </source>
</evidence>
<keyword evidence="2" id="KW-1133">Transmembrane helix</keyword>
<evidence type="ECO:0000256" key="1">
    <source>
        <dbReference type="SAM" id="MobiDB-lite"/>
    </source>
</evidence>
<feature type="compositionally biased region" description="Basic and acidic residues" evidence="1">
    <location>
        <begin position="541"/>
        <end position="561"/>
    </location>
</feature>
<evidence type="ECO:0000313" key="5">
    <source>
        <dbReference type="Proteomes" id="UP001642464"/>
    </source>
</evidence>
<feature type="compositionally biased region" description="Low complexity" evidence="1">
    <location>
        <begin position="718"/>
        <end position="742"/>
    </location>
</feature>
<feature type="compositionally biased region" description="Basic and acidic residues" evidence="1">
    <location>
        <begin position="642"/>
        <end position="663"/>
    </location>
</feature>
<feature type="region of interest" description="Disordered" evidence="1">
    <location>
        <begin position="530"/>
        <end position="575"/>
    </location>
</feature>
<feature type="signal peptide" evidence="3">
    <location>
        <begin position="1"/>
        <end position="15"/>
    </location>
</feature>
<comment type="caution">
    <text evidence="4">The sequence shown here is derived from an EMBL/GenBank/DDBJ whole genome shotgun (WGS) entry which is preliminary data.</text>
</comment>
<keyword evidence="5" id="KW-1185">Reference proteome</keyword>